<evidence type="ECO:0000256" key="2">
    <source>
        <dbReference type="PIRNR" id="PIRNR006241"/>
    </source>
</evidence>
<feature type="active site" description="Proton donor/acceptor" evidence="3">
    <location>
        <position position="234"/>
    </location>
</feature>
<keyword evidence="6" id="KW-1185">Reference proteome</keyword>
<accession>A0A1G8Y0P5</accession>
<dbReference type="SUPFAM" id="SSF51658">
    <property type="entry name" value="Xylose isomerase-like"/>
    <property type="match status" value="1"/>
</dbReference>
<gene>
    <name evidence="5" type="ORF">SAMN05216257_101138</name>
</gene>
<dbReference type="Proteomes" id="UP000199328">
    <property type="component" value="Unassembled WGS sequence"/>
</dbReference>
<dbReference type="InterPro" id="IPR050417">
    <property type="entry name" value="Sugar_Epim/Isomerase"/>
</dbReference>
<evidence type="ECO:0000259" key="4">
    <source>
        <dbReference type="Pfam" id="PF01261"/>
    </source>
</evidence>
<dbReference type="RefSeq" id="WP_092497179.1">
    <property type="nucleotide sequence ID" value="NZ_FNFV01000001.1"/>
</dbReference>
<keyword evidence="5" id="KW-0670">Pyruvate</keyword>
<dbReference type="EMBL" id="FNFV01000001">
    <property type="protein sequence ID" value="SDJ96297.1"/>
    <property type="molecule type" value="Genomic_DNA"/>
</dbReference>
<dbReference type="STRING" id="990712.SAMN05216257_101138"/>
<dbReference type="PIRSF" id="PIRSF006241">
    <property type="entry name" value="HyI"/>
    <property type="match status" value="1"/>
</dbReference>
<dbReference type="GO" id="GO:0046487">
    <property type="term" value="P:glyoxylate metabolic process"/>
    <property type="evidence" value="ECO:0007669"/>
    <property type="project" value="TreeGrafter"/>
</dbReference>
<protein>
    <submittedName>
        <fullName evidence="5">Hydroxypyruvate isomerase</fullName>
    </submittedName>
</protein>
<organism evidence="5 6">
    <name type="scientific">Meinhardsimonia xiamenensis</name>
    <dbReference type="NCBI Taxonomy" id="990712"/>
    <lineage>
        <taxon>Bacteria</taxon>
        <taxon>Pseudomonadati</taxon>
        <taxon>Pseudomonadota</taxon>
        <taxon>Alphaproteobacteria</taxon>
        <taxon>Rhodobacterales</taxon>
        <taxon>Paracoccaceae</taxon>
        <taxon>Meinhardsimonia</taxon>
    </lineage>
</organism>
<feature type="active site" description="Proton donor/acceptor" evidence="3">
    <location>
        <position position="137"/>
    </location>
</feature>
<evidence type="ECO:0000256" key="3">
    <source>
        <dbReference type="PIRSR" id="PIRSR006241-50"/>
    </source>
</evidence>
<dbReference type="InterPro" id="IPR036237">
    <property type="entry name" value="Xyl_isomerase-like_sf"/>
</dbReference>
<dbReference type="InterPro" id="IPR013022">
    <property type="entry name" value="Xyl_isomerase-like_TIM-brl"/>
</dbReference>
<dbReference type="InterPro" id="IPR026040">
    <property type="entry name" value="HyI-like"/>
</dbReference>
<name>A0A1G8Y0P5_9RHOB</name>
<dbReference type="GO" id="GO:0008903">
    <property type="term" value="F:hydroxypyruvate isomerase activity"/>
    <property type="evidence" value="ECO:0007669"/>
    <property type="project" value="TreeGrafter"/>
</dbReference>
<reference evidence="6" key="1">
    <citation type="submission" date="2016-10" db="EMBL/GenBank/DDBJ databases">
        <authorList>
            <person name="Varghese N."/>
            <person name="Submissions S."/>
        </authorList>
    </citation>
    <scope>NUCLEOTIDE SEQUENCE [LARGE SCALE GENOMIC DNA]</scope>
    <source>
        <strain evidence="6">CGMCC 1.10789</strain>
    </source>
</reference>
<feature type="domain" description="Xylose isomerase-like TIM barrel" evidence="4">
    <location>
        <begin position="21"/>
        <end position="250"/>
    </location>
</feature>
<dbReference type="Pfam" id="PF01261">
    <property type="entry name" value="AP_endonuc_2"/>
    <property type="match status" value="1"/>
</dbReference>
<evidence type="ECO:0000313" key="5">
    <source>
        <dbReference type="EMBL" id="SDJ96297.1"/>
    </source>
</evidence>
<dbReference type="PANTHER" id="PTHR43489">
    <property type="entry name" value="ISOMERASE"/>
    <property type="match status" value="1"/>
</dbReference>
<keyword evidence="1 2" id="KW-0413">Isomerase</keyword>
<evidence type="ECO:0000313" key="6">
    <source>
        <dbReference type="Proteomes" id="UP000199328"/>
    </source>
</evidence>
<dbReference type="AlphaFoldDB" id="A0A1G8Y0P5"/>
<sequence>MPRFAANISFLFSELDLPERIDAAAEAGFEAVEILFPYDTPVPALRRRLEATGLPLALINAPPPNYTGGTPGFAALPGGEERFRHDFARVLRYAGALGPRHIHIMAGAAEGPEARAAFLRNLAWAAAEAPAQSLTIEPINPVDMPGYFLADFDLAAEIITEVGAPNLGLQFDAYHAHRITGDVLGTWERHRALVRHVQIADHPGRHEPGSGEIDFPAFFARLDADGYEGFVSAEYHPAGSTAEGLGWLGKLAAR</sequence>
<dbReference type="OrthoDB" id="9786584at2"/>
<evidence type="ECO:0000256" key="1">
    <source>
        <dbReference type="ARBA" id="ARBA00023235"/>
    </source>
</evidence>
<comment type="similarity">
    <text evidence="2">Belongs to the hyi family.</text>
</comment>
<proteinExistence type="inferred from homology"/>
<dbReference type="Gene3D" id="3.20.20.150">
    <property type="entry name" value="Divalent-metal-dependent TIM barrel enzymes"/>
    <property type="match status" value="1"/>
</dbReference>
<dbReference type="PANTHER" id="PTHR43489:SF6">
    <property type="entry name" value="HYDROXYPYRUVATE ISOMERASE-RELATED"/>
    <property type="match status" value="1"/>
</dbReference>